<proteinExistence type="predicted"/>
<evidence type="ECO:0000313" key="3">
    <source>
        <dbReference type="EMBL" id="MFC4453774.1"/>
    </source>
</evidence>
<feature type="chain" id="PRO_5047028382" evidence="2">
    <location>
        <begin position="32"/>
        <end position="350"/>
    </location>
</feature>
<feature type="region of interest" description="Disordered" evidence="1">
    <location>
        <begin position="33"/>
        <end position="57"/>
    </location>
</feature>
<sequence>MPTHHSRGTARLAHRLGTLSLIALLAACNTAAPPAAQTPAGAPPALTAAPVQAAEPGQAPSRLTAAVVNQLEQAQTNLDAQALPLRLVSYTFGPGLESAAQVTAMGDRLVADQTVVPQYDGVHPDSFTLNTIQERMRAFQTDQLQHQDVVSNIRSTVLPLLNVGQGTVRLTWQSEGKQFQTTGVYDRSGLVYDSLLSNIVLVQDDTAPQTASTTQAGARWNHADASVQPMSTRARTARALSLTLKWVWGGTRGKITVDHTVIIKGSKFIDQSGSAHYYMNLGSAGAKTRNTVLKATQLAKLAYGYAWATPTASFSISFDAKKGDVGGSFKVSLKGLGSKGGGDAHHTFYF</sequence>
<organism evidence="3 4">
    <name type="scientific">Deinococcus sonorensis</name>
    <dbReference type="NCBI Taxonomy" id="309891"/>
    <lineage>
        <taxon>Bacteria</taxon>
        <taxon>Thermotogati</taxon>
        <taxon>Deinococcota</taxon>
        <taxon>Deinococci</taxon>
        <taxon>Deinococcales</taxon>
        <taxon>Deinococcaceae</taxon>
        <taxon>Deinococcus</taxon>
    </lineage>
</organism>
<dbReference type="EMBL" id="JBHSEG010000002">
    <property type="protein sequence ID" value="MFC4453774.1"/>
    <property type="molecule type" value="Genomic_DNA"/>
</dbReference>
<keyword evidence="4" id="KW-1185">Reference proteome</keyword>
<comment type="caution">
    <text evidence="3">The sequence shown here is derived from an EMBL/GenBank/DDBJ whole genome shotgun (WGS) entry which is preliminary data.</text>
</comment>
<protein>
    <submittedName>
        <fullName evidence="3">Uncharacterized protein</fullName>
    </submittedName>
</protein>
<gene>
    <name evidence="3" type="ORF">ACFO0P_08340</name>
</gene>
<accession>A0ABV8Y6A7</accession>
<feature type="compositionally biased region" description="Low complexity" evidence="1">
    <location>
        <begin position="33"/>
        <end position="50"/>
    </location>
</feature>
<evidence type="ECO:0000256" key="2">
    <source>
        <dbReference type="SAM" id="SignalP"/>
    </source>
</evidence>
<reference evidence="4" key="1">
    <citation type="journal article" date="2019" name="Int. J. Syst. Evol. Microbiol.">
        <title>The Global Catalogue of Microorganisms (GCM) 10K type strain sequencing project: providing services to taxonomists for standard genome sequencing and annotation.</title>
        <authorList>
            <consortium name="The Broad Institute Genomics Platform"/>
            <consortium name="The Broad Institute Genome Sequencing Center for Infectious Disease"/>
            <person name="Wu L."/>
            <person name="Ma J."/>
        </authorList>
    </citation>
    <scope>NUCLEOTIDE SEQUENCE [LARGE SCALE GENOMIC DNA]</scope>
    <source>
        <strain evidence="4">CCUG 39970</strain>
    </source>
</reference>
<dbReference type="Proteomes" id="UP001595939">
    <property type="component" value="Unassembled WGS sequence"/>
</dbReference>
<evidence type="ECO:0000313" key="4">
    <source>
        <dbReference type="Proteomes" id="UP001595939"/>
    </source>
</evidence>
<keyword evidence="2" id="KW-0732">Signal</keyword>
<evidence type="ECO:0000256" key="1">
    <source>
        <dbReference type="SAM" id="MobiDB-lite"/>
    </source>
</evidence>
<feature type="signal peptide" evidence="2">
    <location>
        <begin position="1"/>
        <end position="31"/>
    </location>
</feature>
<dbReference type="PROSITE" id="PS51257">
    <property type="entry name" value="PROKAR_LIPOPROTEIN"/>
    <property type="match status" value="1"/>
</dbReference>
<name>A0ABV8Y6A7_9DEIO</name>